<evidence type="ECO:0008006" key="3">
    <source>
        <dbReference type="Google" id="ProtNLM"/>
    </source>
</evidence>
<dbReference type="PROSITE" id="PS51257">
    <property type="entry name" value="PROKAR_LIPOPROTEIN"/>
    <property type="match status" value="1"/>
</dbReference>
<keyword evidence="2" id="KW-1185">Reference proteome</keyword>
<dbReference type="OrthoDB" id="2967173at2"/>
<proteinExistence type="predicted"/>
<evidence type="ECO:0000313" key="1">
    <source>
        <dbReference type="EMBL" id="KGR79028.1"/>
    </source>
</evidence>
<evidence type="ECO:0000313" key="2">
    <source>
        <dbReference type="Proteomes" id="UP000030416"/>
    </source>
</evidence>
<comment type="caution">
    <text evidence="1">The sequence shown here is derived from an EMBL/GenBank/DDBJ whole genome shotgun (WGS) entry which is preliminary data.</text>
</comment>
<accession>A0A0A3I8F2</accession>
<dbReference type="AlphaFoldDB" id="A0A0A3I8F2"/>
<organism evidence="1 2">
    <name type="scientific">Ureibacillus manganicus DSM 26584</name>
    <dbReference type="NCBI Taxonomy" id="1384049"/>
    <lineage>
        <taxon>Bacteria</taxon>
        <taxon>Bacillati</taxon>
        <taxon>Bacillota</taxon>
        <taxon>Bacilli</taxon>
        <taxon>Bacillales</taxon>
        <taxon>Caryophanaceae</taxon>
        <taxon>Ureibacillus</taxon>
    </lineage>
</organism>
<reference evidence="1 2" key="1">
    <citation type="submission" date="2014-02" db="EMBL/GenBank/DDBJ databases">
        <title>Draft genome sequence of Lysinibacillus manganicus DSM 26584T.</title>
        <authorList>
            <person name="Zhang F."/>
            <person name="Wang G."/>
            <person name="Zhang L."/>
        </authorList>
    </citation>
    <scope>NUCLEOTIDE SEQUENCE [LARGE SCALE GENOMIC DNA]</scope>
    <source>
        <strain evidence="1 2">DSM 26584</strain>
    </source>
</reference>
<dbReference type="eggNOG" id="ENOG502ZJ0T">
    <property type="taxonomic scope" value="Bacteria"/>
</dbReference>
<dbReference type="RefSeq" id="WP_036185192.1">
    <property type="nucleotide sequence ID" value="NZ_AVDA01000008.1"/>
</dbReference>
<sequence length="172" mass="19965">MKKFILIITVLFCVVILVACNEPEPNIEIEVIISPISEHEYRKIDQTKGSINDFKMLEFDFYMEHDDSVKDRKIIISESDFFNLFRVLNEIDGISRYIGGGGFTQDNQSENFAMYHQEAVIYTKALSEDDLKRALSGVKVTVSWINTKNEQIEREYIVSDFVEFSSEPKTRD</sequence>
<name>A0A0A3I8F2_9BACL</name>
<dbReference type="Proteomes" id="UP000030416">
    <property type="component" value="Unassembled WGS sequence"/>
</dbReference>
<protein>
    <recommendedName>
        <fullName evidence="3">Lipoprotein</fullName>
    </recommendedName>
</protein>
<dbReference type="EMBL" id="JPVN01000008">
    <property type="protein sequence ID" value="KGR79028.1"/>
    <property type="molecule type" value="Genomic_DNA"/>
</dbReference>
<gene>
    <name evidence="1" type="ORF">CD29_08430</name>
</gene>
<dbReference type="STRING" id="1384049.CD29_08430"/>